<protein>
    <submittedName>
        <fullName evidence="2">Putative toxin-antitoxin system antitoxin component (TIGR02293 family)</fullName>
    </submittedName>
</protein>
<gene>
    <name evidence="2" type="ORF">LX59_02728</name>
</gene>
<dbReference type="AlphaFoldDB" id="A0A562HZG8"/>
<dbReference type="RefSeq" id="WP_170234383.1">
    <property type="nucleotide sequence ID" value="NZ_VLKG01000012.1"/>
</dbReference>
<dbReference type="Proteomes" id="UP000319627">
    <property type="component" value="Unassembled WGS sequence"/>
</dbReference>
<keyword evidence="3" id="KW-1185">Reference proteome</keyword>
<feature type="domain" description="Antitoxin Xre/MbcA/ParS-like toxin-binding" evidence="1">
    <location>
        <begin position="89"/>
        <end position="138"/>
    </location>
</feature>
<reference evidence="2 3" key="1">
    <citation type="submission" date="2019-07" db="EMBL/GenBank/DDBJ databases">
        <title>Genomic Encyclopedia of Type Strains, Phase I: the one thousand microbial genomes (KMG-I) project.</title>
        <authorList>
            <person name="Kyrpides N."/>
        </authorList>
    </citation>
    <scope>NUCLEOTIDE SEQUENCE [LARGE SCALE GENOMIC DNA]</scope>
    <source>
        <strain evidence="2 3">DSM 375</strain>
    </source>
</reference>
<dbReference type="InterPro" id="IPR024467">
    <property type="entry name" value="Xre/MbcA/ParS-like_toxin-bd"/>
</dbReference>
<name>A0A562HZG8_9GAMM</name>
<organism evidence="2 3">
    <name type="scientific">Azomonas agilis</name>
    <dbReference type="NCBI Taxonomy" id="116849"/>
    <lineage>
        <taxon>Bacteria</taxon>
        <taxon>Pseudomonadati</taxon>
        <taxon>Pseudomonadota</taxon>
        <taxon>Gammaproteobacteria</taxon>
        <taxon>Pseudomonadales</taxon>
        <taxon>Pseudomonadaceae</taxon>
        <taxon>Azomonas</taxon>
    </lineage>
</organism>
<evidence type="ECO:0000259" key="1">
    <source>
        <dbReference type="Pfam" id="PF09722"/>
    </source>
</evidence>
<evidence type="ECO:0000313" key="3">
    <source>
        <dbReference type="Proteomes" id="UP000319627"/>
    </source>
</evidence>
<dbReference type="Pfam" id="PF09722">
    <property type="entry name" value="Xre_MbcA_ParS_C"/>
    <property type="match status" value="1"/>
</dbReference>
<comment type="caution">
    <text evidence="2">The sequence shown here is derived from an EMBL/GenBank/DDBJ whole genome shotgun (WGS) entry which is preliminary data.</text>
</comment>
<proteinExistence type="predicted"/>
<accession>A0A562HZG8</accession>
<evidence type="ECO:0000313" key="2">
    <source>
        <dbReference type="EMBL" id="TWH64177.1"/>
    </source>
</evidence>
<sequence>MSTLRPSDQLSSIVPEFDIRTPVGYLKALRSGVTGTALKAAVATINDRELFSRVTGKDATNFSKLFRLKVLPGFIADSMLDTVRVYMLAADIFGSLELARDWMNTPIPALGGEIPASLLDSNAGREMVRVALRKIQFGEFS</sequence>
<dbReference type="EMBL" id="VLKG01000012">
    <property type="protein sequence ID" value="TWH64177.1"/>
    <property type="molecule type" value="Genomic_DNA"/>
</dbReference>